<dbReference type="Proteomes" id="UP001605036">
    <property type="component" value="Unassembled WGS sequence"/>
</dbReference>
<sequence>MGGGRKERVLFAAMGAFIARRAGPSCRLMFFRRSESKTELDTSALTNPNAQGSFRSRRVRGASPYASPSGNRKPQGGPVGGRLLTVVEDVDLRARACMRGRHPHPGAPAVGAKLASGRSRGTSSMDRICRLANGTQRARGSARLRIPERKFAMALGGTTGLPVETALNLAGEDSLCALSSRRYPGRVRKGHALMHGSH</sequence>
<proteinExistence type="predicted"/>
<evidence type="ECO:0000313" key="2">
    <source>
        <dbReference type="EMBL" id="KAL2611354.1"/>
    </source>
</evidence>
<protein>
    <submittedName>
        <fullName evidence="2">Uncharacterized protein</fullName>
    </submittedName>
</protein>
<organism evidence="2 3">
    <name type="scientific">Riccia fluitans</name>
    <dbReference type="NCBI Taxonomy" id="41844"/>
    <lineage>
        <taxon>Eukaryota</taxon>
        <taxon>Viridiplantae</taxon>
        <taxon>Streptophyta</taxon>
        <taxon>Embryophyta</taxon>
        <taxon>Marchantiophyta</taxon>
        <taxon>Marchantiopsida</taxon>
        <taxon>Marchantiidae</taxon>
        <taxon>Marchantiales</taxon>
        <taxon>Ricciaceae</taxon>
        <taxon>Riccia</taxon>
    </lineage>
</organism>
<evidence type="ECO:0000256" key="1">
    <source>
        <dbReference type="SAM" id="MobiDB-lite"/>
    </source>
</evidence>
<dbReference type="EMBL" id="JBHFFA010000007">
    <property type="protein sequence ID" value="KAL2611354.1"/>
    <property type="molecule type" value="Genomic_DNA"/>
</dbReference>
<reference evidence="2 3" key="1">
    <citation type="submission" date="2024-09" db="EMBL/GenBank/DDBJ databases">
        <title>Chromosome-scale assembly of Riccia fluitans.</title>
        <authorList>
            <person name="Paukszto L."/>
            <person name="Sawicki J."/>
            <person name="Karawczyk K."/>
            <person name="Piernik-Szablinska J."/>
            <person name="Szczecinska M."/>
            <person name="Mazdziarz M."/>
        </authorList>
    </citation>
    <scope>NUCLEOTIDE SEQUENCE [LARGE SCALE GENOMIC DNA]</scope>
    <source>
        <strain evidence="2">Rf_01</strain>
        <tissue evidence="2">Aerial parts of the thallus</tissue>
    </source>
</reference>
<comment type="caution">
    <text evidence="2">The sequence shown here is derived from an EMBL/GenBank/DDBJ whole genome shotgun (WGS) entry which is preliminary data.</text>
</comment>
<evidence type="ECO:0000313" key="3">
    <source>
        <dbReference type="Proteomes" id="UP001605036"/>
    </source>
</evidence>
<accession>A0ABD1XRE7</accession>
<name>A0ABD1XRE7_9MARC</name>
<dbReference type="AlphaFoldDB" id="A0ABD1XRE7"/>
<feature type="region of interest" description="Disordered" evidence="1">
    <location>
        <begin position="99"/>
        <end position="123"/>
    </location>
</feature>
<feature type="region of interest" description="Disordered" evidence="1">
    <location>
        <begin position="37"/>
        <end position="81"/>
    </location>
</feature>
<keyword evidence="3" id="KW-1185">Reference proteome</keyword>
<feature type="compositionally biased region" description="Polar residues" evidence="1">
    <location>
        <begin position="41"/>
        <end position="54"/>
    </location>
</feature>
<gene>
    <name evidence="2" type="ORF">R1flu_023046</name>
</gene>